<dbReference type="Proteomes" id="UP001525961">
    <property type="component" value="Unassembled WGS sequence"/>
</dbReference>
<evidence type="ECO:0000259" key="2">
    <source>
        <dbReference type="Pfam" id="PF00535"/>
    </source>
</evidence>
<gene>
    <name evidence="3" type="ORF">NG792_06740</name>
</gene>
<keyword evidence="4" id="KW-1185">Reference proteome</keyword>
<proteinExistence type="predicted"/>
<feature type="transmembrane region" description="Helical" evidence="1">
    <location>
        <begin position="219"/>
        <end position="242"/>
    </location>
</feature>
<dbReference type="RefSeq" id="WP_261196990.1">
    <property type="nucleotide sequence ID" value="NZ_JAMXFA010000007.1"/>
</dbReference>
<keyword evidence="1" id="KW-0472">Membrane</keyword>
<keyword evidence="1" id="KW-1133">Transmembrane helix</keyword>
<feature type="domain" description="Glycosyltransferase 2-like" evidence="2">
    <location>
        <begin position="2"/>
        <end position="107"/>
    </location>
</feature>
<dbReference type="Gene3D" id="3.90.550.10">
    <property type="entry name" value="Spore Coat Polysaccharide Biosynthesis Protein SpsA, Chain A"/>
    <property type="match status" value="1"/>
</dbReference>
<dbReference type="EMBL" id="JAMXFA010000007">
    <property type="protein sequence ID" value="MCT7977397.1"/>
    <property type="molecule type" value="Genomic_DNA"/>
</dbReference>
<comment type="caution">
    <text evidence="3">The sequence shown here is derived from an EMBL/GenBank/DDBJ whole genome shotgun (WGS) entry which is preliminary data.</text>
</comment>
<dbReference type="InterPro" id="IPR029044">
    <property type="entry name" value="Nucleotide-diphossugar_trans"/>
</dbReference>
<dbReference type="SUPFAM" id="SSF53448">
    <property type="entry name" value="Nucleotide-diphospho-sugar transferases"/>
    <property type="match status" value="1"/>
</dbReference>
<dbReference type="Pfam" id="PF00535">
    <property type="entry name" value="Glycos_transf_2"/>
    <property type="match status" value="1"/>
</dbReference>
<reference evidence="3 4" key="1">
    <citation type="journal article" date="2022" name="Front. Microbiol.">
        <title>High genomic differentiation and limited gene flow indicate recent cryptic speciation within the genus Laspinema (cyanobacteria).</title>
        <authorList>
            <person name="Stanojkovic A."/>
            <person name="Skoupy S."/>
            <person name="Skaloud P."/>
            <person name="Dvorak P."/>
        </authorList>
    </citation>
    <scope>NUCLEOTIDE SEQUENCE [LARGE SCALE GENOMIC DNA]</scope>
    <source>
        <strain evidence="3 4">D3b</strain>
    </source>
</reference>
<organism evidence="3 4">
    <name type="scientific">Laspinema olomoucense D3b</name>
    <dbReference type="NCBI Taxonomy" id="2953688"/>
    <lineage>
        <taxon>Bacteria</taxon>
        <taxon>Bacillati</taxon>
        <taxon>Cyanobacteriota</taxon>
        <taxon>Cyanophyceae</taxon>
        <taxon>Oscillatoriophycideae</taxon>
        <taxon>Oscillatoriales</taxon>
        <taxon>Laspinemataceae</taxon>
        <taxon>Laspinema</taxon>
        <taxon>Laspinema olomoucense</taxon>
    </lineage>
</organism>
<dbReference type="InterPro" id="IPR001173">
    <property type="entry name" value="Glyco_trans_2-like"/>
</dbReference>
<keyword evidence="1" id="KW-0812">Transmembrane</keyword>
<evidence type="ECO:0000313" key="3">
    <source>
        <dbReference type="EMBL" id="MCT7977397.1"/>
    </source>
</evidence>
<dbReference type="CDD" id="cd00761">
    <property type="entry name" value="Glyco_tranf_GTA_type"/>
    <property type="match status" value="1"/>
</dbReference>
<dbReference type="PANTHER" id="PTHR43685:SF11">
    <property type="entry name" value="GLYCOSYLTRANSFERASE TAGX-RELATED"/>
    <property type="match status" value="1"/>
</dbReference>
<sequence>MKEQTYPVQEIICIDDCSTDHTTTVIEEFISDNPYLPIKLLKNNSNQGPSFSRNRGWDVAQGDYLAFLDADDAWHRQKIAIQYSWMLTNPQISVCGHAYLLISSEDSEDYFKIKPNFKTYIFSQDEIIFSNPFVTPSVMLKRNLNYRFNPNQRYCEDYLLWLQICLDAHQISMLDVELTYIYKSFGKSGLTRNLWQMKWGDTKNYWQLWKSNRISFGKAIFLIMYSLIKVIPLIIFGPEYYAGLKQRMIMNKFES</sequence>
<accession>A0ABT2N407</accession>
<protein>
    <submittedName>
        <fullName evidence="3">Glycosyltransferase family 2 protein</fullName>
    </submittedName>
</protein>
<evidence type="ECO:0000256" key="1">
    <source>
        <dbReference type="SAM" id="Phobius"/>
    </source>
</evidence>
<dbReference type="PANTHER" id="PTHR43685">
    <property type="entry name" value="GLYCOSYLTRANSFERASE"/>
    <property type="match status" value="1"/>
</dbReference>
<name>A0ABT2N407_9CYAN</name>
<evidence type="ECO:0000313" key="4">
    <source>
        <dbReference type="Proteomes" id="UP001525961"/>
    </source>
</evidence>
<dbReference type="InterPro" id="IPR050834">
    <property type="entry name" value="Glycosyltransf_2"/>
</dbReference>